<dbReference type="RefSeq" id="WP_344680928.1">
    <property type="nucleotide sequence ID" value="NZ_BAAAVT010000019.1"/>
</dbReference>
<dbReference type="InterPro" id="IPR011335">
    <property type="entry name" value="Restrct_endonuc-II-like"/>
</dbReference>
<keyword evidence="4" id="KW-1185">Reference proteome</keyword>
<dbReference type="InterPro" id="IPR003509">
    <property type="entry name" value="UPF0102_YraN-like"/>
</dbReference>
<dbReference type="Proteomes" id="UP001500236">
    <property type="component" value="Unassembled WGS sequence"/>
</dbReference>
<evidence type="ECO:0000313" key="3">
    <source>
        <dbReference type="EMBL" id="GAA3073144.1"/>
    </source>
</evidence>
<evidence type="ECO:0000256" key="2">
    <source>
        <dbReference type="HAMAP-Rule" id="MF_00048"/>
    </source>
</evidence>
<comment type="similarity">
    <text evidence="1 2">Belongs to the UPF0102 family.</text>
</comment>
<dbReference type="Gene3D" id="3.40.1350.10">
    <property type="match status" value="1"/>
</dbReference>
<evidence type="ECO:0000313" key="4">
    <source>
        <dbReference type="Proteomes" id="UP001500236"/>
    </source>
</evidence>
<dbReference type="Pfam" id="PF02021">
    <property type="entry name" value="UPF0102"/>
    <property type="match status" value="1"/>
</dbReference>
<sequence>MEITPSRHQHQAPPSKDELGLLGEEHAETHLVAAGHIVLDRRWRSRHGELDLITLDDGVLVAVEVKTRRGRGWGHPFEAVTPVKLHRLHRLLREYAAQHSGVRVPLRVDAVSVLFPAERDTALGVPEIEHLEDLRP</sequence>
<gene>
    <name evidence="3" type="ORF">GCM10010529_26420</name>
</gene>
<dbReference type="CDD" id="cd20736">
    <property type="entry name" value="PoNe_Nuclease"/>
    <property type="match status" value="1"/>
</dbReference>
<dbReference type="SUPFAM" id="SSF52980">
    <property type="entry name" value="Restriction endonuclease-like"/>
    <property type="match status" value="1"/>
</dbReference>
<dbReference type="InterPro" id="IPR011856">
    <property type="entry name" value="tRNA_endonuc-like_dom_sf"/>
</dbReference>
<evidence type="ECO:0000256" key="1">
    <source>
        <dbReference type="ARBA" id="ARBA00006738"/>
    </source>
</evidence>
<dbReference type="EMBL" id="BAAAVT010000019">
    <property type="protein sequence ID" value="GAA3073144.1"/>
    <property type="molecule type" value="Genomic_DNA"/>
</dbReference>
<comment type="caution">
    <text evidence="3">The sequence shown here is derived from an EMBL/GenBank/DDBJ whole genome shotgun (WGS) entry which is preliminary data.</text>
</comment>
<dbReference type="PANTHER" id="PTHR34039">
    <property type="entry name" value="UPF0102 PROTEIN YRAN"/>
    <property type="match status" value="1"/>
</dbReference>
<reference evidence="4" key="1">
    <citation type="journal article" date="2019" name="Int. J. Syst. Evol. Microbiol.">
        <title>The Global Catalogue of Microorganisms (GCM) 10K type strain sequencing project: providing services to taxonomists for standard genome sequencing and annotation.</title>
        <authorList>
            <consortium name="The Broad Institute Genomics Platform"/>
            <consortium name="The Broad Institute Genome Sequencing Center for Infectious Disease"/>
            <person name="Wu L."/>
            <person name="Ma J."/>
        </authorList>
    </citation>
    <scope>NUCLEOTIDE SEQUENCE [LARGE SCALE GENOMIC DNA]</scope>
    <source>
        <strain evidence="4">JCM 14309</strain>
    </source>
</reference>
<proteinExistence type="inferred from homology"/>
<accession>A0ABP6M2D2</accession>
<dbReference type="PANTHER" id="PTHR34039:SF1">
    <property type="entry name" value="UPF0102 PROTEIN YRAN"/>
    <property type="match status" value="1"/>
</dbReference>
<protein>
    <recommendedName>
        <fullName evidence="2">UPF0102 protein GCM10010529_26420</fullName>
    </recommendedName>
</protein>
<name>A0ABP6M2D2_9MICC</name>
<organism evidence="3 4">
    <name type="scientific">Nesterenkonia aethiopica</name>
    <dbReference type="NCBI Taxonomy" id="269144"/>
    <lineage>
        <taxon>Bacteria</taxon>
        <taxon>Bacillati</taxon>
        <taxon>Actinomycetota</taxon>
        <taxon>Actinomycetes</taxon>
        <taxon>Micrococcales</taxon>
        <taxon>Micrococcaceae</taxon>
        <taxon>Nesterenkonia</taxon>
    </lineage>
</organism>
<dbReference type="NCBIfam" id="NF009154">
    <property type="entry name" value="PRK12497.3-3"/>
    <property type="match status" value="1"/>
</dbReference>
<dbReference type="HAMAP" id="MF_00048">
    <property type="entry name" value="UPF0102"/>
    <property type="match status" value="1"/>
</dbReference>